<sequence length="124" mass="14545">MTPFTPIYPQVRKQALFAFTSNPTLNTIGFIITFGDIWRYGEIRRPADQLLSSWSEAKDPTYGTEKLKMTIRVPRYLWKLSEHKCFFNLMDMTGKSAVAFQYIADRVKERESDFWGLPIQQPTR</sequence>
<dbReference type="EMBL" id="LVVM01005377">
    <property type="protein sequence ID" value="OJA10747.1"/>
    <property type="molecule type" value="Genomic_DNA"/>
</dbReference>
<dbReference type="AlphaFoldDB" id="A0A1J8PSK8"/>
<gene>
    <name evidence="1" type="ORF">AZE42_04258</name>
</gene>
<dbReference type="OrthoDB" id="2677262at2759"/>
<evidence type="ECO:0000313" key="2">
    <source>
        <dbReference type="Proteomes" id="UP000183567"/>
    </source>
</evidence>
<accession>A0A1J8PSK8</accession>
<dbReference type="Proteomes" id="UP000183567">
    <property type="component" value="Unassembled WGS sequence"/>
</dbReference>
<organism evidence="1 2">
    <name type="scientific">Rhizopogon vesiculosus</name>
    <dbReference type="NCBI Taxonomy" id="180088"/>
    <lineage>
        <taxon>Eukaryota</taxon>
        <taxon>Fungi</taxon>
        <taxon>Dikarya</taxon>
        <taxon>Basidiomycota</taxon>
        <taxon>Agaricomycotina</taxon>
        <taxon>Agaricomycetes</taxon>
        <taxon>Agaricomycetidae</taxon>
        <taxon>Boletales</taxon>
        <taxon>Suillineae</taxon>
        <taxon>Rhizopogonaceae</taxon>
        <taxon>Rhizopogon</taxon>
    </lineage>
</organism>
<reference evidence="1 2" key="1">
    <citation type="submission" date="2016-03" db="EMBL/GenBank/DDBJ databases">
        <title>Comparative genomics of the ectomycorrhizal sister species Rhizopogon vinicolor and Rhizopogon vesiculosus (Basidiomycota: Boletales) reveals a divergence of the mating type B locus.</title>
        <authorList>
            <person name="Mujic A.B."/>
            <person name="Kuo A."/>
            <person name="Tritt A."/>
            <person name="Lipzen A."/>
            <person name="Chen C."/>
            <person name="Johnson J."/>
            <person name="Sharma A."/>
            <person name="Barry K."/>
            <person name="Grigoriev I.V."/>
            <person name="Spatafora J.W."/>
        </authorList>
    </citation>
    <scope>NUCLEOTIDE SEQUENCE [LARGE SCALE GENOMIC DNA]</scope>
    <source>
        <strain evidence="1 2">AM-OR11-056</strain>
    </source>
</reference>
<name>A0A1J8PSK8_9AGAM</name>
<comment type="caution">
    <text evidence="1">The sequence shown here is derived from an EMBL/GenBank/DDBJ whole genome shotgun (WGS) entry which is preliminary data.</text>
</comment>
<evidence type="ECO:0000313" key="1">
    <source>
        <dbReference type="EMBL" id="OJA10747.1"/>
    </source>
</evidence>
<proteinExistence type="predicted"/>
<protein>
    <submittedName>
        <fullName evidence="1">Uncharacterized protein</fullName>
    </submittedName>
</protein>
<keyword evidence="2" id="KW-1185">Reference proteome</keyword>